<feature type="compositionally biased region" description="Basic residues" evidence="1">
    <location>
        <begin position="51"/>
        <end position="61"/>
    </location>
</feature>
<reference evidence="2" key="1">
    <citation type="submission" date="2023-06" db="EMBL/GenBank/DDBJ databases">
        <title>Genome-scale phylogeny and comparative genomics of the fungal order Sordariales.</title>
        <authorList>
            <consortium name="Lawrence Berkeley National Laboratory"/>
            <person name="Hensen N."/>
            <person name="Bonometti L."/>
            <person name="Westerberg I."/>
            <person name="Brannstrom I.O."/>
            <person name="Guillou S."/>
            <person name="Cros-Aarteil S."/>
            <person name="Calhoun S."/>
            <person name="Haridas S."/>
            <person name="Kuo A."/>
            <person name="Mondo S."/>
            <person name="Pangilinan J."/>
            <person name="Riley R."/>
            <person name="Labutti K."/>
            <person name="Andreopoulos B."/>
            <person name="Lipzen A."/>
            <person name="Chen C."/>
            <person name="Yanf M."/>
            <person name="Daum C."/>
            <person name="Ng V."/>
            <person name="Clum A."/>
            <person name="Steindorff A."/>
            <person name="Ohm R."/>
            <person name="Martin F."/>
            <person name="Silar P."/>
            <person name="Natvig D."/>
            <person name="Lalanne C."/>
            <person name="Gautier V."/>
            <person name="Ament-Velasquez S.L."/>
            <person name="Kruys A."/>
            <person name="Hutchinson M.I."/>
            <person name="Powell A.J."/>
            <person name="Barry K."/>
            <person name="Miller A.N."/>
            <person name="Grigoriev I.V."/>
            <person name="Debuchy R."/>
            <person name="Gladieux P."/>
            <person name="Thoren M.H."/>
            <person name="Johannesson H."/>
        </authorList>
    </citation>
    <scope>NUCLEOTIDE SEQUENCE</scope>
    <source>
        <strain evidence="2">8032-3</strain>
    </source>
</reference>
<dbReference type="EMBL" id="MU839003">
    <property type="protein sequence ID" value="KAK1769197.1"/>
    <property type="molecule type" value="Genomic_DNA"/>
</dbReference>
<dbReference type="AlphaFoldDB" id="A0AAJ0FIU0"/>
<dbReference type="RefSeq" id="XP_060285410.1">
    <property type="nucleotide sequence ID" value="XM_060425978.1"/>
</dbReference>
<evidence type="ECO:0000256" key="1">
    <source>
        <dbReference type="SAM" id="MobiDB-lite"/>
    </source>
</evidence>
<gene>
    <name evidence="2" type="ORF">QBC33DRAFT_513429</name>
</gene>
<dbReference type="GeneID" id="85309165"/>
<evidence type="ECO:0000313" key="2">
    <source>
        <dbReference type="EMBL" id="KAK1769197.1"/>
    </source>
</evidence>
<evidence type="ECO:0008006" key="4">
    <source>
        <dbReference type="Google" id="ProtNLM"/>
    </source>
</evidence>
<accession>A0AAJ0FIU0</accession>
<feature type="compositionally biased region" description="Polar residues" evidence="1">
    <location>
        <begin position="1"/>
        <end position="38"/>
    </location>
</feature>
<proteinExistence type="predicted"/>
<feature type="region of interest" description="Disordered" evidence="1">
    <location>
        <begin position="1"/>
        <end position="69"/>
    </location>
</feature>
<protein>
    <recommendedName>
        <fullName evidence="4">Protein kinase domain-containing protein</fullName>
    </recommendedName>
</protein>
<dbReference type="Proteomes" id="UP001244011">
    <property type="component" value="Unassembled WGS sequence"/>
</dbReference>
<evidence type="ECO:0000313" key="3">
    <source>
        <dbReference type="Proteomes" id="UP001244011"/>
    </source>
</evidence>
<sequence length="164" mass="18410">MSAQSSSSMTVGSTQIFGTSGASTRLTQRQTKQYSSHSYGEERWAVSFASQRRKRRPHSSPRKLGTSMTAPQKAECNEFFGYEIEAYARLRDCQGRSMPRMYFRTLISPLAPLDLKKWLAIVQSAADAAHDINRRGVVMKDCGPCNVVVDKHLQTPFIIDLTQC</sequence>
<comment type="caution">
    <text evidence="2">The sequence shown here is derived from an EMBL/GenBank/DDBJ whole genome shotgun (WGS) entry which is preliminary data.</text>
</comment>
<organism evidence="2 3">
    <name type="scientific">Phialemonium atrogriseum</name>
    <dbReference type="NCBI Taxonomy" id="1093897"/>
    <lineage>
        <taxon>Eukaryota</taxon>
        <taxon>Fungi</taxon>
        <taxon>Dikarya</taxon>
        <taxon>Ascomycota</taxon>
        <taxon>Pezizomycotina</taxon>
        <taxon>Sordariomycetes</taxon>
        <taxon>Sordariomycetidae</taxon>
        <taxon>Cephalothecales</taxon>
        <taxon>Cephalothecaceae</taxon>
        <taxon>Phialemonium</taxon>
    </lineage>
</organism>
<name>A0AAJ0FIU0_9PEZI</name>
<keyword evidence="3" id="KW-1185">Reference proteome</keyword>